<dbReference type="Proteomes" id="UP000515126">
    <property type="component" value="Chromosome 2"/>
</dbReference>
<dbReference type="RefSeq" id="XP_021033690.1">
    <property type="nucleotide sequence ID" value="XM_021178031.1"/>
</dbReference>
<evidence type="ECO:0000256" key="1">
    <source>
        <dbReference type="SAM" id="MobiDB-lite"/>
    </source>
</evidence>
<proteinExistence type="predicted"/>
<dbReference type="GeneID" id="110305875"/>
<accession>A0A6P5QRC4</accession>
<evidence type="ECO:0000313" key="2">
    <source>
        <dbReference type="Proteomes" id="UP000515126"/>
    </source>
</evidence>
<feature type="compositionally biased region" description="Basic residues" evidence="1">
    <location>
        <begin position="73"/>
        <end position="84"/>
    </location>
</feature>
<feature type="compositionally biased region" description="Low complexity" evidence="1">
    <location>
        <begin position="93"/>
        <end position="111"/>
    </location>
</feature>
<dbReference type="KEGG" id="mcal:110305875"/>
<reference evidence="3" key="1">
    <citation type="submission" date="2025-08" db="UniProtKB">
        <authorList>
            <consortium name="RefSeq"/>
        </authorList>
    </citation>
    <scope>IDENTIFICATION</scope>
</reference>
<name>A0A6P5QRC4_MUSCR</name>
<feature type="compositionally biased region" description="Basic and acidic residues" evidence="1">
    <location>
        <begin position="115"/>
        <end position="134"/>
    </location>
</feature>
<feature type="region of interest" description="Disordered" evidence="1">
    <location>
        <begin position="21"/>
        <end position="252"/>
    </location>
</feature>
<gene>
    <name evidence="3" type="primary">LOC110305875</name>
</gene>
<feature type="compositionally biased region" description="Low complexity" evidence="1">
    <location>
        <begin position="171"/>
        <end position="189"/>
    </location>
</feature>
<feature type="compositionally biased region" description="Basic residues" evidence="1">
    <location>
        <begin position="36"/>
        <end position="49"/>
    </location>
</feature>
<evidence type="ECO:0000313" key="3">
    <source>
        <dbReference type="RefSeq" id="XP_021033690.1"/>
    </source>
</evidence>
<protein>
    <submittedName>
        <fullName evidence="3">Bcl-2-binding component 3-like</fullName>
    </submittedName>
</protein>
<organism evidence="2 3">
    <name type="scientific">Mus caroli</name>
    <name type="common">Ryukyu mouse</name>
    <name type="synonym">Ricefield mouse</name>
    <dbReference type="NCBI Taxonomy" id="10089"/>
    <lineage>
        <taxon>Eukaryota</taxon>
        <taxon>Metazoa</taxon>
        <taxon>Chordata</taxon>
        <taxon>Craniata</taxon>
        <taxon>Vertebrata</taxon>
        <taxon>Euteleostomi</taxon>
        <taxon>Mammalia</taxon>
        <taxon>Eutheria</taxon>
        <taxon>Euarchontoglires</taxon>
        <taxon>Glires</taxon>
        <taxon>Rodentia</taxon>
        <taxon>Myomorpha</taxon>
        <taxon>Muroidea</taxon>
        <taxon>Muridae</taxon>
        <taxon>Murinae</taxon>
        <taxon>Mus</taxon>
        <taxon>Mus</taxon>
    </lineage>
</organism>
<dbReference type="AlphaFoldDB" id="A0A6P5QRC4"/>
<feature type="compositionally biased region" description="Pro residues" evidence="1">
    <location>
        <begin position="190"/>
        <end position="200"/>
    </location>
</feature>
<keyword evidence="2" id="KW-1185">Reference proteome</keyword>
<sequence>MKLLSLVKLKKAPSGGILRKHQAYAESSKEGARGVGSRRLRRIPSRKAQARPCCAGAKARCPRVRLDSASPRLRAREKHRRGPQRGRAEQEAARAPGKRSPGSALLPLRSSRPPPHWELRAARPREAGAGREGPRSPPPAASAAPSQGHRQPSWRRADAEPLPRGRHRGRSPSPLRLPRPWGASGAGPAFAPPSPRPSPPTSLRLRPPDGGLHAESVTQRPRGAGRTLHGGAAPHTCSPPTGPAYAFQSGQRPRRPFGFSVLSLTPLVAASARSRCGLLFH</sequence>